<dbReference type="SUPFAM" id="SSF51735">
    <property type="entry name" value="NAD(P)-binding Rossmann-fold domains"/>
    <property type="match status" value="1"/>
</dbReference>
<evidence type="ECO:0000313" key="4">
    <source>
        <dbReference type="Proteomes" id="UP000264702"/>
    </source>
</evidence>
<dbReference type="RefSeq" id="WP_117297154.1">
    <property type="nucleotide sequence ID" value="NZ_QVQT02000001.1"/>
</dbReference>
<dbReference type="InterPro" id="IPR036291">
    <property type="entry name" value="NAD(P)-bd_dom_sf"/>
</dbReference>
<comment type="similarity">
    <text evidence="1">Belongs to the NAD(P)-dependent epimerase/dehydratase family.</text>
</comment>
<dbReference type="Proteomes" id="UP000264702">
    <property type="component" value="Unassembled WGS sequence"/>
</dbReference>
<proteinExistence type="inferred from homology"/>
<dbReference type="OrthoDB" id="9811743at2"/>
<feature type="domain" description="NAD-dependent epimerase/dehydratase" evidence="2">
    <location>
        <begin position="15"/>
        <end position="251"/>
    </location>
</feature>
<dbReference type="EMBL" id="QVQT01000001">
    <property type="protein sequence ID" value="RFU18675.1"/>
    <property type="molecule type" value="Genomic_DNA"/>
</dbReference>
<dbReference type="Pfam" id="PF01370">
    <property type="entry name" value="Epimerase"/>
    <property type="match status" value="1"/>
</dbReference>
<reference evidence="3 4" key="1">
    <citation type="submission" date="2018-08" db="EMBL/GenBank/DDBJ databases">
        <title>Acidipila sp. 4G-K13, an acidobacterium isolated from forest soil.</title>
        <authorList>
            <person name="Gao Z.-H."/>
            <person name="Qiu L.-H."/>
        </authorList>
    </citation>
    <scope>NUCLEOTIDE SEQUENCE [LARGE SCALE GENOMIC DNA]</scope>
    <source>
        <strain evidence="3 4">4G-K13</strain>
    </source>
</reference>
<gene>
    <name evidence="3" type="ORF">D0Y96_00410</name>
</gene>
<organism evidence="3 4">
    <name type="scientific">Paracidobacterium acidisoli</name>
    <dbReference type="NCBI Taxonomy" id="2303751"/>
    <lineage>
        <taxon>Bacteria</taxon>
        <taxon>Pseudomonadati</taxon>
        <taxon>Acidobacteriota</taxon>
        <taxon>Terriglobia</taxon>
        <taxon>Terriglobales</taxon>
        <taxon>Acidobacteriaceae</taxon>
        <taxon>Paracidobacterium</taxon>
    </lineage>
</organism>
<sequence length="331" mass="35993">MSNQTEETIRAKKWFLAGGAGFIGSHFTDHLLGTYLARSVTLYDNFSSGREWHYEAHAGDLRLSVVRGGVDDLETLTEAMRGHDVVLHLASNPDIARAALEPQIDFQQGTQLTSNIVEAMRRSSVRRLLYASGSGVYGDLGSNAAYEDHGPLVPVSTYGASKLGGEALIAGYCAMFGLTACAFRFANVIGARQTHGVGLDFIRRLGRNPQSLTILGDGQQSKHYIHASDVVKAVLCAAERSHEGFSVFNIATDDAITVNEIAALAAQCLALPSMPALHYTGGSQGWKGDVPIVRLNADRIRSLGWIPHMNSHQAMRRSLEELISDDRTRFH</sequence>
<evidence type="ECO:0000256" key="1">
    <source>
        <dbReference type="ARBA" id="ARBA00007637"/>
    </source>
</evidence>
<comment type="caution">
    <text evidence="3">The sequence shown here is derived from an EMBL/GenBank/DDBJ whole genome shotgun (WGS) entry which is preliminary data.</text>
</comment>
<accession>A0A372IUU7</accession>
<name>A0A372IUU7_9BACT</name>
<dbReference type="AlphaFoldDB" id="A0A372IUU7"/>
<dbReference type="PANTHER" id="PTHR43000">
    <property type="entry name" value="DTDP-D-GLUCOSE 4,6-DEHYDRATASE-RELATED"/>
    <property type="match status" value="1"/>
</dbReference>
<protein>
    <submittedName>
        <fullName evidence="3">NAD-dependent epimerase/dehydratase family protein</fullName>
    </submittedName>
</protein>
<dbReference type="Gene3D" id="3.40.50.720">
    <property type="entry name" value="NAD(P)-binding Rossmann-like Domain"/>
    <property type="match status" value="1"/>
</dbReference>
<dbReference type="InterPro" id="IPR001509">
    <property type="entry name" value="Epimerase_deHydtase"/>
</dbReference>
<keyword evidence="4" id="KW-1185">Reference proteome</keyword>
<evidence type="ECO:0000259" key="2">
    <source>
        <dbReference type="Pfam" id="PF01370"/>
    </source>
</evidence>
<evidence type="ECO:0000313" key="3">
    <source>
        <dbReference type="EMBL" id="RFU18675.1"/>
    </source>
</evidence>
<dbReference type="Gene3D" id="3.90.25.10">
    <property type="entry name" value="UDP-galactose 4-epimerase, domain 1"/>
    <property type="match status" value="1"/>
</dbReference>